<evidence type="ECO:0000256" key="1">
    <source>
        <dbReference type="SAM" id="SignalP"/>
    </source>
</evidence>
<dbReference type="AlphaFoldDB" id="A0A0B1TE99"/>
<evidence type="ECO:0000313" key="2">
    <source>
        <dbReference type="EMBL" id="KHJ95893.1"/>
    </source>
</evidence>
<evidence type="ECO:0008006" key="4">
    <source>
        <dbReference type="Google" id="ProtNLM"/>
    </source>
</evidence>
<proteinExistence type="predicted"/>
<accession>A0A0B1TE99</accession>
<reference evidence="2 3" key="1">
    <citation type="submission" date="2014-03" db="EMBL/GenBank/DDBJ databases">
        <title>Draft genome of the hookworm Oesophagostomum dentatum.</title>
        <authorList>
            <person name="Mitreva M."/>
        </authorList>
    </citation>
    <scope>NUCLEOTIDE SEQUENCE [LARGE SCALE GENOMIC DNA]</scope>
    <source>
        <strain evidence="2 3">OD-Hann</strain>
    </source>
</reference>
<keyword evidence="1" id="KW-0732">Signal</keyword>
<name>A0A0B1TE99_OESDE</name>
<keyword evidence="3" id="KW-1185">Reference proteome</keyword>
<sequence length="93" mass="10428">MRVVVFLALLLSSLVTAERHKRDDSFCEICKDLIKQMSDAYKKCGKDCVKEAVNAYCETKARALSVIDCRNTFNVAAKEAIDFIQVCCATLLM</sequence>
<feature type="chain" id="PRO_5002083221" description="Saposin B-type domain-containing protein" evidence="1">
    <location>
        <begin position="18"/>
        <end position="93"/>
    </location>
</feature>
<organism evidence="2 3">
    <name type="scientific">Oesophagostomum dentatum</name>
    <name type="common">Nodular worm</name>
    <dbReference type="NCBI Taxonomy" id="61180"/>
    <lineage>
        <taxon>Eukaryota</taxon>
        <taxon>Metazoa</taxon>
        <taxon>Ecdysozoa</taxon>
        <taxon>Nematoda</taxon>
        <taxon>Chromadorea</taxon>
        <taxon>Rhabditida</taxon>
        <taxon>Rhabditina</taxon>
        <taxon>Rhabditomorpha</taxon>
        <taxon>Strongyloidea</taxon>
        <taxon>Strongylidae</taxon>
        <taxon>Oesophagostomum</taxon>
    </lineage>
</organism>
<dbReference type="Proteomes" id="UP000053660">
    <property type="component" value="Unassembled WGS sequence"/>
</dbReference>
<gene>
    <name evidence="2" type="ORF">OESDEN_04157</name>
</gene>
<evidence type="ECO:0000313" key="3">
    <source>
        <dbReference type="Proteomes" id="UP000053660"/>
    </source>
</evidence>
<feature type="signal peptide" evidence="1">
    <location>
        <begin position="1"/>
        <end position="17"/>
    </location>
</feature>
<dbReference type="EMBL" id="KN549817">
    <property type="protein sequence ID" value="KHJ95893.1"/>
    <property type="molecule type" value="Genomic_DNA"/>
</dbReference>
<protein>
    <recommendedName>
        <fullName evidence="4">Saposin B-type domain-containing protein</fullName>
    </recommendedName>
</protein>